<dbReference type="KEGG" id="acae:HYG86_02595"/>
<dbReference type="Gene3D" id="2.60.300.12">
    <property type="entry name" value="HesB-like domain"/>
    <property type="match status" value="1"/>
</dbReference>
<organism evidence="1 2">
    <name type="scientific">Alkalicella caledoniensis</name>
    <dbReference type="NCBI Taxonomy" id="2731377"/>
    <lineage>
        <taxon>Bacteria</taxon>
        <taxon>Bacillati</taxon>
        <taxon>Bacillota</taxon>
        <taxon>Clostridia</taxon>
        <taxon>Eubacteriales</taxon>
        <taxon>Proteinivoracaceae</taxon>
        <taxon>Alkalicella</taxon>
    </lineage>
</organism>
<protein>
    <submittedName>
        <fullName evidence="1">Uncharacterized protein</fullName>
    </submittedName>
</protein>
<proteinExistence type="predicted"/>
<reference evidence="1 2" key="1">
    <citation type="submission" date="2020-07" db="EMBL/GenBank/DDBJ databases">
        <title>Alkalicella. sp. LB2 genome.</title>
        <authorList>
            <person name="Postec A."/>
            <person name="Quemeneur M."/>
        </authorList>
    </citation>
    <scope>NUCLEOTIDE SEQUENCE [LARGE SCALE GENOMIC DNA]</scope>
    <source>
        <strain evidence="1 2">LB2</strain>
    </source>
</reference>
<gene>
    <name evidence="1" type="ORF">HYG86_02595</name>
</gene>
<dbReference type="Proteomes" id="UP000516160">
    <property type="component" value="Chromosome"/>
</dbReference>
<keyword evidence="2" id="KW-1185">Reference proteome</keyword>
<dbReference type="SUPFAM" id="SSF89360">
    <property type="entry name" value="HesB-like domain"/>
    <property type="match status" value="1"/>
</dbReference>
<evidence type="ECO:0000313" key="1">
    <source>
        <dbReference type="EMBL" id="QNO16592.1"/>
    </source>
</evidence>
<accession>A0A7G9WD30</accession>
<dbReference type="EMBL" id="CP058559">
    <property type="protein sequence ID" value="QNO16592.1"/>
    <property type="molecule type" value="Genomic_DNA"/>
</dbReference>
<name>A0A7G9WD30_ALKCA</name>
<evidence type="ECO:0000313" key="2">
    <source>
        <dbReference type="Proteomes" id="UP000516160"/>
    </source>
</evidence>
<dbReference type="AlphaFoldDB" id="A0A7G9WD30"/>
<dbReference type="InterPro" id="IPR035903">
    <property type="entry name" value="HesB-like_dom_sf"/>
</dbReference>
<sequence>MEESAKPDDTEFSQNGIKFLISEKNAPYFQNTKLDFVKGVFGNGQFKLLKI</sequence>